<keyword evidence="3" id="KW-0808">Transferase</keyword>
<dbReference type="InterPro" id="IPR050736">
    <property type="entry name" value="Sensor_HK_Regulatory"/>
</dbReference>
<dbReference type="SMART" id="SM00065">
    <property type="entry name" value="GAF"/>
    <property type="match status" value="1"/>
</dbReference>
<feature type="domain" description="Histidine kinase" evidence="6">
    <location>
        <begin position="177"/>
        <end position="389"/>
    </location>
</feature>
<evidence type="ECO:0000256" key="5">
    <source>
        <dbReference type="ARBA" id="ARBA00023012"/>
    </source>
</evidence>
<dbReference type="InterPro" id="IPR005467">
    <property type="entry name" value="His_kinase_dom"/>
</dbReference>
<dbReference type="PROSITE" id="PS50109">
    <property type="entry name" value="HIS_KIN"/>
    <property type="match status" value="1"/>
</dbReference>
<comment type="catalytic activity">
    <reaction evidence="1">
        <text>ATP + protein L-histidine = ADP + protein N-phospho-L-histidine.</text>
        <dbReference type="EC" id="2.7.13.3"/>
    </reaction>
</comment>
<dbReference type="GO" id="GO:0000155">
    <property type="term" value="F:phosphorelay sensor kinase activity"/>
    <property type="evidence" value="ECO:0007669"/>
    <property type="project" value="InterPro"/>
</dbReference>
<proteinExistence type="predicted"/>
<keyword evidence="5" id="KW-0902">Two-component regulatory system</keyword>
<dbReference type="EMBL" id="LDJL01000006">
    <property type="protein sequence ID" value="KRG70411.1"/>
    <property type="molecule type" value="Genomic_DNA"/>
</dbReference>
<dbReference type="PATRIC" id="fig|344882.3.peg.2649"/>
<dbReference type="InterPro" id="IPR003594">
    <property type="entry name" value="HATPase_dom"/>
</dbReference>
<dbReference type="Gene3D" id="3.30.565.10">
    <property type="entry name" value="Histidine kinase-like ATPase, C-terminal domain"/>
    <property type="match status" value="1"/>
</dbReference>
<evidence type="ECO:0000313" key="7">
    <source>
        <dbReference type="EMBL" id="KRG70411.1"/>
    </source>
</evidence>
<dbReference type="EC" id="2.7.13.3" evidence="2"/>
<dbReference type="InterPro" id="IPR036890">
    <property type="entry name" value="HATPase_C_sf"/>
</dbReference>
<dbReference type="SMART" id="SM00388">
    <property type="entry name" value="HisKA"/>
    <property type="match status" value="1"/>
</dbReference>
<dbReference type="SUPFAM" id="SSF55781">
    <property type="entry name" value="GAF domain-like"/>
    <property type="match status" value="1"/>
</dbReference>
<sequence>MSKHSHPDTTDAIMRISRIGAVPQILETVAHITGLRFVAVAHVTDCRWTACAVRDDLGFDLPVGGELVLESTICNDIRQSHEPVIFGHASTHPLYSQHHTPRQYGLESYVSVPIFDQHGSFFGTLCAIDSKPADFDEAHVLRSLQLFAQLIGNYLDNDDRLQAAERAGELHDQFIAVLGHDLRSPLQAVRIGADLLQQEATSPRSAKVLQGMQKSLDRIDGLVHDILDFARGRLGGGIPVLPQHEESLAEQLMHVVSEVKAASGRNDIVAEIAFDAPVLCDGQRIAQLVTNLLANAAAHGSASQPVSFQARGGHGHLWLQVHNGGVIPQELRARLFTPFSRNQAEHARPGLGLGLYIAAEIAKAHGAELGVHSSAETGTIFTFLMGQPSTPVDRQHDQTAEV</sequence>
<protein>
    <recommendedName>
        <fullName evidence="2">histidine kinase</fullName>
        <ecNumber evidence="2">2.7.13.3</ecNumber>
    </recommendedName>
</protein>
<dbReference type="InterPro" id="IPR003661">
    <property type="entry name" value="HisK_dim/P_dom"/>
</dbReference>
<dbReference type="AlphaFoldDB" id="A0A0R0CLI0"/>
<dbReference type="InterPro" id="IPR003018">
    <property type="entry name" value="GAF"/>
</dbReference>
<dbReference type="Pfam" id="PF00512">
    <property type="entry name" value="HisKA"/>
    <property type="match status" value="1"/>
</dbReference>
<dbReference type="InterPro" id="IPR036097">
    <property type="entry name" value="HisK_dim/P_sf"/>
</dbReference>
<accession>A0A0R0CLI0</accession>
<reference evidence="7 8" key="1">
    <citation type="submission" date="2015-05" db="EMBL/GenBank/DDBJ databases">
        <title>Genome sequencing and analysis of members of genus Stenotrophomonas.</title>
        <authorList>
            <person name="Patil P.P."/>
            <person name="Midha S."/>
            <person name="Patil P.B."/>
        </authorList>
    </citation>
    <scope>NUCLEOTIDE SEQUENCE [LARGE SCALE GENOMIC DNA]</scope>
    <source>
        <strain evidence="7 8">DSM 21858</strain>
    </source>
</reference>
<organism evidence="7 8">
    <name type="scientific">Pseudoxanthomonas dokdonensis</name>
    <dbReference type="NCBI Taxonomy" id="344882"/>
    <lineage>
        <taxon>Bacteria</taxon>
        <taxon>Pseudomonadati</taxon>
        <taxon>Pseudomonadota</taxon>
        <taxon>Gammaproteobacteria</taxon>
        <taxon>Lysobacterales</taxon>
        <taxon>Lysobacteraceae</taxon>
        <taxon>Pseudoxanthomonas</taxon>
    </lineage>
</organism>
<keyword evidence="8" id="KW-1185">Reference proteome</keyword>
<dbReference type="RefSeq" id="WP_057657825.1">
    <property type="nucleotide sequence ID" value="NZ_LDJL01000006.1"/>
</dbReference>
<dbReference type="SUPFAM" id="SSF47384">
    <property type="entry name" value="Homodimeric domain of signal transducing histidine kinase"/>
    <property type="match status" value="1"/>
</dbReference>
<dbReference type="STRING" id="344882.ABB29_06555"/>
<keyword evidence="4 7" id="KW-0418">Kinase</keyword>
<dbReference type="Gene3D" id="3.30.450.40">
    <property type="match status" value="1"/>
</dbReference>
<name>A0A0R0CLI0_9GAMM</name>
<evidence type="ECO:0000256" key="4">
    <source>
        <dbReference type="ARBA" id="ARBA00022777"/>
    </source>
</evidence>
<dbReference type="OrthoDB" id="8807260at2"/>
<evidence type="ECO:0000313" key="8">
    <source>
        <dbReference type="Proteomes" id="UP000052052"/>
    </source>
</evidence>
<dbReference type="PANTHER" id="PTHR43711:SF1">
    <property type="entry name" value="HISTIDINE KINASE 1"/>
    <property type="match status" value="1"/>
</dbReference>
<evidence type="ECO:0000259" key="6">
    <source>
        <dbReference type="PROSITE" id="PS50109"/>
    </source>
</evidence>
<dbReference type="PANTHER" id="PTHR43711">
    <property type="entry name" value="TWO-COMPONENT HISTIDINE KINASE"/>
    <property type="match status" value="1"/>
</dbReference>
<dbReference type="Pfam" id="PF01590">
    <property type="entry name" value="GAF"/>
    <property type="match status" value="1"/>
</dbReference>
<dbReference type="InterPro" id="IPR029016">
    <property type="entry name" value="GAF-like_dom_sf"/>
</dbReference>
<evidence type="ECO:0000256" key="1">
    <source>
        <dbReference type="ARBA" id="ARBA00000085"/>
    </source>
</evidence>
<dbReference type="Proteomes" id="UP000052052">
    <property type="component" value="Unassembled WGS sequence"/>
</dbReference>
<evidence type="ECO:0000256" key="2">
    <source>
        <dbReference type="ARBA" id="ARBA00012438"/>
    </source>
</evidence>
<evidence type="ECO:0000256" key="3">
    <source>
        <dbReference type="ARBA" id="ARBA00022679"/>
    </source>
</evidence>
<comment type="caution">
    <text evidence="7">The sequence shown here is derived from an EMBL/GenBank/DDBJ whole genome shotgun (WGS) entry which is preliminary data.</text>
</comment>
<dbReference type="SUPFAM" id="SSF55874">
    <property type="entry name" value="ATPase domain of HSP90 chaperone/DNA topoisomerase II/histidine kinase"/>
    <property type="match status" value="1"/>
</dbReference>
<dbReference type="CDD" id="cd00082">
    <property type="entry name" value="HisKA"/>
    <property type="match status" value="1"/>
</dbReference>
<gene>
    <name evidence="7" type="ORF">ABB29_06555</name>
</gene>
<dbReference type="Pfam" id="PF02518">
    <property type="entry name" value="HATPase_c"/>
    <property type="match status" value="1"/>
</dbReference>
<dbReference type="SMART" id="SM00387">
    <property type="entry name" value="HATPase_c"/>
    <property type="match status" value="1"/>
</dbReference>
<dbReference type="Gene3D" id="1.10.287.130">
    <property type="match status" value="1"/>
</dbReference>